<protein>
    <submittedName>
        <fullName evidence="3">DUF4368 domain-containing protein</fullName>
    </submittedName>
</protein>
<evidence type="ECO:0000313" key="4">
    <source>
        <dbReference type="Proteomes" id="UP000749320"/>
    </source>
</evidence>
<dbReference type="Pfam" id="PF14287">
    <property type="entry name" value="DUF4368"/>
    <property type="match status" value="1"/>
</dbReference>
<gene>
    <name evidence="3" type="ORF">K8V91_08015</name>
</gene>
<dbReference type="Proteomes" id="UP000749320">
    <property type="component" value="Unassembled WGS sequence"/>
</dbReference>
<proteinExistence type="predicted"/>
<dbReference type="InterPro" id="IPR025378">
    <property type="entry name" value="DUF4368"/>
</dbReference>
<evidence type="ECO:0000256" key="1">
    <source>
        <dbReference type="SAM" id="Coils"/>
    </source>
</evidence>
<evidence type="ECO:0000259" key="2">
    <source>
        <dbReference type="Pfam" id="PF14287"/>
    </source>
</evidence>
<feature type="coiled-coil region" evidence="1">
    <location>
        <begin position="34"/>
        <end position="117"/>
    </location>
</feature>
<sequence length="175" mass="20575">KTLEKIILDDIREMAQRIVLDEKAIREEFIRHNAEVQEKSIKATKKELQGKRNRIEELSRLMQLAYEDRLKGKMPEDICIGFIQKYSDEQKKLEAEIETLEAKLTETENTIQSADDFIRNIKKYLEAPELTREMCYELIDRIIVGGLPKITGKEREIDIVYKVDIASVLRHKLKK</sequence>
<reference evidence="3" key="1">
    <citation type="journal article" date="2021" name="PeerJ">
        <title>Extensive microbial diversity within the chicken gut microbiome revealed by metagenomics and culture.</title>
        <authorList>
            <person name="Gilroy R."/>
            <person name="Ravi A."/>
            <person name="Getino M."/>
            <person name="Pursley I."/>
            <person name="Horton D.L."/>
            <person name="Alikhan N.F."/>
            <person name="Baker D."/>
            <person name="Gharbi K."/>
            <person name="Hall N."/>
            <person name="Watson M."/>
            <person name="Adriaenssens E.M."/>
            <person name="Foster-Nyarko E."/>
            <person name="Jarju S."/>
            <person name="Secka A."/>
            <person name="Antonio M."/>
            <person name="Oren A."/>
            <person name="Chaudhuri R.R."/>
            <person name="La Ragione R."/>
            <person name="Hildebrand F."/>
            <person name="Pallen M.J."/>
        </authorList>
    </citation>
    <scope>NUCLEOTIDE SEQUENCE</scope>
    <source>
        <strain evidence="3">CHK193-16274</strain>
    </source>
</reference>
<accession>A0A921KJN8</accession>
<feature type="non-terminal residue" evidence="3">
    <location>
        <position position="1"/>
    </location>
</feature>
<reference evidence="3" key="2">
    <citation type="submission" date="2021-09" db="EMBL/GenBank/DDBJ databases">
        <authorList>
            <person name="Gilroy R."/>
        </authorList>
    </citation>
    <scope>NUCLEOTIDE SEQUENCE</scope>
    <source>
        <strain evidence="3">CHK193-16274</strain>
    </source>
</reference>
<organism evidence="3 4">
    <name type="scientific">Thomasclavelia spiroformis</name>
    <dbReference type="NCBI Taxonomy" id="29348"/>
    <lineage>
        <taxon>Bacteria</taxon>
        <taxon>Bacillati</taxon>
        <taxon>Bacillota</taxon>
        <taxon>Erysipelotrichia</taxon>
        <taxon>Erysipelotrichales</taxon>
        <taxon>Coprobacillaceae</taxon>
        <taxon>Thomasclavelia</taxon>
    </lineage>
</organism>
<keyword evidence="1" id="KW-0175">Coiled coil</keyword>
<feature type="domain" description="DUF4368" evidence="2">
    <location>
        <begin position="104"/>
        <end position="162"/>
    </location>
</feature>
<dbReference type="AlphaFoldDB" id="A0A921KJN8"/>
<name>A0A921KJN8_9FIRM</name>
<comment type="caution">
    <text evidence="3">The sequence shown here is derived from an EMBL/GenBank/DDBJ whole genome shotgun (WGS) entry which is preliminary data.</text>
</comment>
<evidence type="ECO:0000313" key="3">
    <source>
        <dbReference type="EMBL" id="HJF40855.1"/>
    </source>
</evidence>
<dbReference type="EMBL" id="DYWV01000271">
    <property type="protein sequence ID" value="HJF40855.1"/>
    <property type="molecule type" value="Genomic_DNA"/>
</dbReference>